<organism evidence="6 7">
    <name type="scientific">Oceanidesulfovibrio marinus</name>
    <dbReference type="NCBI Taxonomy" id="370038"/>
    <lineage>
        <taxon>Bacteria</taxon>
        <taxon>Pseudomonadati</taxon>
        <taxon>Thermodesulfobacteriota</taxon>
        <taxon>Desulfovibrionia</taxon>
        <taxon>Desulfovibrionales</taxon>
        <taxon>Desulfovibrionaceae</taxon>
        <taxon>Oceanidesulfovibrio</taxon>
    </lineage>
</organism>
<dbReference type="EMBL" id="QMIF01000106">
    <property type="protein sequence ID" value="TVM28606.1"/>
    <property type="molecule type" value="Genomic_DNA"/>
</dbReference>
<dbReference type="SUPFAM" id="SSF53756">
    <property type="entry name" value="UDP-Glycosyltransferase/glycogen phosphorylase"/>
    <property type="match status" value="1"/>
</dbReference>
<dbReference type="Proteomes" id="UP000434052">
    <property type="component" value="Unassembled WGS sequence"/>
</dbReference>
<dbReference type="GO" id="GO:0008761">
    <property type="term" value="F:UDP-N-acetylglucosamine 2-epimerase activity"/>
    <property type="evidence" value="ECO:0007669"/>
    <property type="project" value="UniProtKB-EC"/>
</dbReference>
<evidence type="ECO:0000313" key="7">
    <source>
        <dbReference type="Proteomes" id="UP000434052"/>
    </source>
</evidence>
<dbReference type="Pfam" id="PF02350">
    <property type="entry name" value="Epimerase_2"/>
    <property type="match status" value="1"/>
</dbReference>
<evidence type="ECO:0000256" key="2">
    <source>
        <dbReference type="ARBA" id="ARBA00038209"/>
    </source>
</evidence>
<name>A0A6P1ZA82_9BACT</name>
<keyword evidence="1 4" id="KW-0413">Isomerase</keyword>
<comment type="caution">
    <text evidence="6">The sequence shown here is derived from an EMBL/GenBank/DDBJ whole genome shotgun (WGS) entry which is preliminary data.</text>
</comment>
<feature type="domain" description="UDP-N-acetylglucosamine 2-epimerase" evidence="5">
    <location>
        <begin position="7"/>
        <end position="94"/>
    </location>
</feature>
<dbReference type="PANTHER" id="PTHR43174:SF2">
    <property type="entry name" value="UDP-N-ACETYLGLUCOSAMINE 2-EPIMERASE"/>
    <property type="match status" value="1"/>
</dbReference>
<evidence type="ECO:0000259" key="5">
    <source>
        <dbReference type="Pfam" id="PF02350"/>
    </source>
</evidence>
<evidence type="ECO:0000256" key="3">
    <source>
        <dbReference type="ARBA" id="ARBA00038858"/>
    </source>
</evidence>
<reference evidence="6 7" key="1">
    <citation type="submission" date="2018-06" db="EMBL/GenBank/DDBJ databases">
        <title>Complete genome of Desulfovibrio marinus P48SEP.</title>
        <authorList>
            <person name="Crispim J.S."/>
            <person name="Vidigal P.M.P."/>
            <person name="Silva L.C.F."/>
            <person name="Araujo L.C."/>
            <person name="Laguardia C.N."/>
            <person name="Dias R.S."/>
            <person name="Sousa M.P."/>
            <person name="Paula S.O."/>
            <person name="Silva C."/>
        </authorList>
    </citation>
    <scope>NUCLEOTIDE SEQUENCE [LARGE SCALE GENOMIC DNA]</scope>
    <source>
        <strain evidence="6 7">P48SEP</strain>
    </source>
</reference>
<protein>
    <recommendedName>
        <fullName evidence="3">UDP-N-acetylglucosamine 2-epimerase (non-hydrolyzing)</fullName>
        <ecNumber evidence="3">5.1.3.14</ecNumber>
    </recommendedName>
</protein>
<proteinExistence type="inferred from homology"/>
<dbReference type="InterPro" id="IPR029767">
    <property type="entry name" value="WecB-like"/>
</dbReference>
<evidence type="ECO:0000256" key="4">
    <source>
        <dbReference type="RuleBase" id="RU003513"/>
    </source>
</evidence>
<feature type="non-terminal residue" evidence="6">
    <location>
        <position position="95"/>
    </location>
</feature>
<dbReference type="PANTHER" id="PTHR43174">
    <property type="entry name" value="UDP-N-ACETYLGLUCOSAMINE 2-EPIMERASE"/>
    <property type="match status" value="1"/>
</dbReference>
<dbReference type="AlphaFoldDB" id="A0A6P1ZA82"/>
<gene>
    <name evidence="6" type="ORF">DQK91_22250</name>
</gene>
<evidence type="ECO:0000313" key="6">
    <source>
        <dbReference type="EMBL" id="TVM28606.1"/>
    </source>
</evidence>
<evidence type="ECO:0000256" key="1">
    <source>
        <dbReference type="ARBA" id="ARBA00023235"/>
    </source>
</evidence>
<dbReference type="EC" id="5.1.3.14" evidence="3"/>
<comment type="similarity">
    <text evidence="2 4">Belongs to the UDP-N-acetylglucosamine 2-epimerase family.</text>
</comment>
<accession>A0A6P1ZA82</accession>
<dbReference type="Gene3D" id="3.40.50.2000">
    <property type="entry name" value="Glycogen Phosphorylase B"/>
    <property type="match status" value="1"/>
</dbReference>
<sequence length="95" mass="10175">MLYITNHKPNVLGTGQELLGGVDRISLIDPVGDREMIAMMLSSHLLLTDSGGVQKESLALDKPMLVMREVTERPEGIAAGGAKLMGVDCERIVNG</sequence>
<dbReference type="InterPro" id="IPR003331">
    <property type="entry name" value="UDP_GlcNAc_Epimerase_2_dom"/>
</dbReference>